<dbReference type="GO" id="GO:0003677">
    <property type="term" value="F:DNA binding"/>
    <property type="evidence" value="ECO:0007669"/>
    <property type="project" value="UniProtKB-UniRule"/>
</dbReference>
<evidence type="ECO:0000313" key="5">
    <source>
        <dbReference type="EMBL" id="GAE92473.1"/>
    </source>
</evidence>
<feature type="domain" description="HTH tetR-type" evidence="4">
    <location>
        <begin position="2"/>
        <end position="62"/>
    </location>
</feature>
<dbReference type="PROSITE" id="PS50977">
    <property type="entry name" value="HTH_TETR_2"/>
    <property type="match status" value="1"/>
</dbReference>
<dbReference type="Gene3D" id="1.10.357.10">
    <property type="entry name" value="Tetracycline Repressor, domain 2"/>
    <property type="match status" value="1"/>
</dbReference>
<dbReference type="InterPro" id="IPR009057">
    <property type="entry name" value="Homeodomain-like_sf"/>
</dbReference>
<dbReference type="OrthoDB" id="9812993at2"/>
<evidence type="ECO:0000313" key="6">
    <source>
        <dbReference type="Proteomes" id="UP000019102"/>
    </source>
</evidence>
<evidence type="ECO:0000256" key="1">
    <source>
        <dbReference type="ARBA" id="ARBA00022491"/>
    </source>
</evidence>
<organism evidence="5 6">
    <name type="scientific">Gracilibacillus boraciitolerans JCM 21714</name>
    <dbReference type="NCBI Taxonomy" id="1298598"/>
    <lineage>
        <taxon>Bacteria</taxon>
        <taxon>Bacillati</taxon>
        <taxon>Bacillota</taxon>
        <taxon>Bacilli</taxon>
        <taxon>Bacillales</taxon>
        <taxon>Bacillaceae</taxon>
        <taxon>Gracilibacillus</taxon>
    </lineage>
</organism>
<name>W4VI40_9BACI</name>
<dbReference type="PANTHER" id="PTHR43479:SF22">
    <property type="entry name" value="TRANSCRIPTIONAL REGULATOR, TETR FAMILY"/>
    <property type="match status" value="1"/>
</dbReference>
<evidence type="ECO:0000256" key="2">
    <source>
        <dbReference type="ARBA" id="ARBA00023125"/>
    </source>
</evidence>
<dbReference type="PRINTS" id="PR00455">
    <property type="entry name" value="HTHTETR"/>
</dbReference>
<dbReference type="InterPro" id="IPR023772">
    <property type="entry name" value="DNA-bd_HTH_TetR-type_CS"/>
</dbReference>
<keyword evidence="2 3" id="KW-0238">DNA-binding</keyword>
<comment type="caution">
    <text evidence="5">The sequence shown here is derived from an EMBL/GenBank/DDBJ whole genome shotgun (WGS) entry which is preliminary data.</text>
</comment>
<dbReference type="eggNOG" id="COG1309">
    <property type="taxonomic scope" value="Bacteria"/>
</dbReference>
<evidence type="ECO:0000259" key="4">
    <source>
        <dbReference type="PROSITE" id="PS50977"/>
    </source>
</evidence>
<dbReference type="STRING" id="1298598.JCM21714_1477"/>
<dbReference type="PANTHER" id="PTHR43479">
    <property type="entry name" value="ACREF/ENVCD OPERON REPRESSOR-RELATED"/>
    <property type="match status" value="1"/>
</dbReference>
<sequence length="285" mass="33343">MDSKKKRMIEESIKLFSEKGFHTTSIQEIANKSEVSKGAFYLHFCSKNELLVEIYKYYSNVIIEKISSIKSDTEKPFDQFTEQIAALLSLFKEHKEYLIMHVRDNVNLGDKMDELIYNIHKQAYTWISDQLIHVYGDKVRPYLVDMVIQADGLIGGYFKWIVIHDLTFDPKQLAQYITDKIDLIVQKVITDQQSVIFTYQDLKKFTNPAVHELIQQVKNQIERSGQPEDTEAIQVLEEEWNKTEPKNIIIQSMLERLELNPAVKETIQILKKTAVTIRLRLIKKT</sequence>
<dbReference type="AlphaFoldDB" id="W4VI40"/>
<accession>W4VI40</accession>
<proteinExistence type="predicted"/>
<keyword evidence="6" id="KW-1185">Reference proteome</keyword>
<protein>
    <submittedName>
        <fullName evidence="5">TetR family transcriptional regulator probably coupled to RND multidrug efflux transporter</fullName>
    </submittedName>
</protein>
<dbReference type="PROSITE" id="PS01081">
    <property type="entry name" value="HTH_TETR_1"/>
    <property type="match status" value="1"/>
</dbReference>
<dbReference type="SUPFAM" id="SSF46689">
    <property type="entry name" value="Homeodomain-like"/>
    <property type="match status" value="1"/>
</dbReference>
<dbReference type="InterPro" id="IPR050624">
    <property type="entry name" value="HTH-type_Tx_Regulator"/>
</dbReference>
<dbReference type="Pfam" id="PF00440">
    <property type="entry name" value="TetR_N"/>
    <property type="match status" value="1"/>
</dbReference>
<dbReference type="InterPro" id="IPR001647">
    <property type="entry name" value="HTH_TetR"/>
</dbReference>
<dbReference type="EMBL" id="BAVS01000005">
    <property type="protein sequence ID" value="GAE92473.1"/>
    <property type="molecule type" value="Genomic_DNA"/>
</dbReference>
<feature type="DNA-binding region" description="H-T-H motif" evidence="3">
    <location>
        <begin position="25"/>
        <end position="44"/>
    </location>
</feature>
<gene>
    <name evidence="5" type="ORF">JCM21714_1477</name>
</gene>
<keyword evidence="1" id="KW-0678">Repressor</keyword>
<dbReference type="Proteomes" id="UP000019102">
    <property type="component" value="Unassembled WGS sequence"/>
</dbReference>
<evidence type="ECO:0000256" key="3">
    <source>
        <dbReference type="PROSITE-ProRule" id="PRU00335"/>
    </source>
</evidence>
<reference evidence="5 6" key="1">
    <citation type="journal article" date="2014" name="Genome Announc.">
        <title>Draft Genome Sequence of the Boron-Tolerant and Moderately Halotolerant Bacterium Gracilibacillus boraciitolerans JCM 21714T.</title>
        <authorList>
            <person name="Ahmed I."/>
            <person name="Oshima K."/>
            <person name="Suda W."/>
            <person name="Kitamura K."/>
            <person name="Iida T."/>
            <person name="Ohmori Y."/>
            <person name="Fujiwara T."/>
            <person name="Hattori M."/>
            <person name="Ohkuma M."/>
        </authorList>
    </citation>
    <scope>NUCLEOTIDE SEQUENCE [LARGE SCALE GENOMIC DNA]</scope>
    <source>
        <strain evidence="5 6">JCM 21714</strain>
    </source>
</reference>